<evidence type="ECO:0000256" key="5">
    <source>
        <dbReference type="ARBA" id="ARBA00022679"/>
    </source>
</evidence>
<keyword evidence="9" id="KW-0902">Two-component regulatory system</keyword>
<dbReference type="SMART" id="SM00387">
    <property type="entry name" value="HATPase_c"/>
    <property type="match status" value="1"/>
</dbReference>
<dbReference type="Gene3D" id="1.10.287.130">
    <property type="match status" value="1"/>
</dbReference>
<evidence type="ECO:0000259" key="11">
    <source>
        <dbReference type="PROSITE" id="PS50109"/>
    </source>
</evidence>
<protein>
    <recommendedName>
        <fullName evidence="3">histidine kinase</fullName>
        <ecNumber evidence="3">2.7.13.3</ecNumber>
    </recommendedName>
</protein>
<dbReference type="InterPro" id="IPR036890">
    <property type="entry name" value="HATPase_C_sf"/>
</dbReference>
<dbReference type="GO" id="GO:0000155">
    <property type="term" value="F:phosphorelay sensor kinase activity"/>
    <property type="evidence" value="ECO:0007669"/>
    <property type="project" value="InterPro"/>
</dbReference>
<accession>A0A5C6IR22</accession>
<keyword evidence="6" id="KW-0812">Transmembrane</keyword>
<keyword evidence="4" id="KW-0597">Phosphoprotein</keyword>
<feature type="domain" description="HAMP" evidence="12">
    <location>
        <begin position="346"/>
        <end position="396"/>
    </location>
</feature>
<evidence type="ECO:0000256" key="8">
    <source>
        <dbReference type="ARBA" id="ARBA00022989"/>
    </source>
</evidence>
<reference evidence="13" key="1">
    <citation type="journal article" date="2019" name="Microbiol. Resour. Announc.">
        <title>Draft Genomic Sequences of Streptomyces misionensis and Streptomyces albidoflavus, bacteria applied for phytopathogen biocontrol.</title>
        <authorList>
            <person name="Pylro V."/>
            <person name="Dias A."/>
            <person name="Andreote F."/>
            <person name="Varani A."/>
            <person name="Andreote C."/>
            <person name="Bernardo E."/>
            <person name="Martins T."/>
        </authorList>
    </citation>
    <scope>NUCLEOTIDE SEQUENCE [LARGE SCALE GENOMIC DNA]</scope>
    <source>
        <strain evidence="13">66</strain>
    </source>
</reference>
<feature type="region of interest" description="Disordered" evidence="10">
    <location>
        <begin position="112"/>
        <end position="131"/>
    </location>
</feature>
<dbReference type="EC" id="2.7.13.3" evidence="3"/>
<dbReference type="Gene3D" id="3.30.565.10">
    <property type="entry name" value="Histidine kinase-like ATPase, C-terminal domain"/>
    <property type="match status" value="1"/>
</dbReference>
<dbReference type="PROSITE" id="PS50109">
    <property type="entry name" value="HIS_KIN"/>
    <property type="match status" value="1"/>
</dbReference>
<organism evidence="13 14">
    <name type="scientific">Streptomyces misionensis</name>
    <dbReference type="NCBI Taxonomy" id="67331"/>
    <lineage>
        <taxon>Bacteria</taxon>
        <taxon>Bacillati</taxon>
        <taxon>Actinomycetota</taxon>
        <taxon>Actinomycetes</taxon>
        <taxon>Kitasatosporales</taxon>
        <taxon>Streptomycetaceae</taxon>
        <taxon>Streptomyces</taxon>
    </lineage>
</organism>
<dbReference type="PANTHER" id="PTHR43711">
    <property type="entry name" value="TWO-COMPONENT HISTIDINE KINASE"/>
    <property type="match status" value="1"/>
</dbReference>
<name>A0A5C6IR22_9ACTN</name>
<dbReference type="CDD" id="cd06225">
    <property type="entry name" value="HAMP"/>
    <property type="match status" value="1"/>
</dbReference>
<evidence type="ECO:0000256" key="6">
    <source>
        <dbReference type="ARBA" id="ARBA00022692"/>
    </source>
</evidence>
<dbReference type="InterPro" id="IPR003594">
    <property type="entry name" value="HATPase_dom"/>
</dbReference>
<dbReference type="Proteomes" id="UP000320481">
    <property type="component" value="Unassembled WGS sequence"/>
</dbReference>
<dbReference type="SUPFAM" id="SSF55874">
    <property type="entry name" value="ATPase domain of HSP90 chaperone/DNA topoisomerase II/histidine kinase"/>
    <property type="match status" value="1"/>
</dbReference>
<dbReference type="InterPro" id="IPR036097">
    <property type="entry name" value="HisK_dim/P_sf"/>
</dbReference>
<dbReference type="CDD" id="cd00082">
    <property type="entry name" value="HisKA"/>
    <property type="match status" value="1"/>
</dbReference>
<dbReference type="SMART" id="SM00304">
    <property type="entry name" value="HAMP"/>
    <property type="match status" value="1"/>
</dbReference>
<dbReference type="Pfam" id="PF02518">
    <property type="entry name" value="HATPase_c"/>
    <property type="match status" value="1"/>
</dbReference>
<proteinExistence type="predicted"/>
<dbReference type="EMBL" id="VOGW01000197">
    <property type="protein sequence ID" value="TWV30665.1"/>
    <property type="molecule type" value="Genomic_DNA"/>
</dbReference>
<keyword evidence="7" id="KW-0418">Kinase</keyword>
<dbReference type="Pfam" id="PF00512">
    <property type="entry name" value="HisKA"/>
    <property type="match status" value="1"/>
</dbReference>
<comment type="caution">
    <text evidence="13">The sequence shown here is derived from an EMBL/GenBank/DDBJ whole genome shotgun (WGS) entry which is preliminary data.</text>
</comment>
<evidence type="ECO:0000313" key="13">
    <source>
        <dbReference type="EMBL" id="TWV30665.1"/>
    </source>
</evidence>
<keyword evidence="8" id="KW-0472">Membrane</keyword>
<dbReference type="SUPFAM" id="SSF158472">
    <property type="entry name" value="HAMP domain-like"/>
    <property type="match status" value="1"/>
</dbReference>
<dbReference type="PANTHER" id="PTHR43711:SF1">
    <property type="entry name" value="HISTIDINE KINASE 1"/>
    <property type="match status" value="1"/>
</dbReference>
<dbReference type="InterPro" id="IPR003660">
    <property type="entry name" value="HAMP_dom"/>
</dbReference>
<evidence type="ECO:0000256" key="4">
    <source>
        <dbReference type="ARBA" id="ARBA00022553"/>
    </source>
</evidence>
<comment type="subcellular location">
    <subcellularLocation>
        <location evidence="2">Cell membrane</location>
    </subcellularLocation>
</comment>
<dbReference type="RefSeq" id="WP_146469324.1">
    <property type="nucleotide sequence ID" value="NZ_VOGW01000197.1"/>
</dbReference>
<dbReference type="InterPro" id="IPR005467">
    <property type="entry name" value="His_kinase_dom"/>
</dbReference>
<dbReference type="InterPro" id="IPR003661">
    <property type="entry name" value="HisK_dim/P_dom"/>
</dbReference>
<feature type="domain" description="Histidine kinase" evidence="11">
    <location>
        <begin position="404"/>
        <end position="618"/>
    </location>
</feature>
<dbReference type="InterPro" id="IPR004358">
    <property type="entry name" value="Sig_transdc_His_kin-like_C"/>
</dbReference>
<evidence type="ECO:0000259" key="12">
    <source>
        <dbReference type="PROSITE" id="PS50885"/>
    </source>
</evidence>
<evidence type="ECO:0000256" key="2">
    <source>
        <dbReference type="ARBA" id="ARBA00004236"/>
    </source>
</evidence>
<dbReference type="PROSITE" id="PS50885">
    <property type="entry name" value="HAMP"/>
    <property type="match status" value="1"/>
</dbReference>
<gene>
    <name evidence="13" type="ORF">FRZ03_36330</name>
</gene>
<keyword evidence="5" id="KW-0808">Transferase</keyword>
<dbReference type="GO" id="GO:0005886">
    <property type="term" value="C:plasma membrane"/>
    <property type="evidence" value="ECO:0007669"/>
    <property type="project" value="UniProtKB-SubCell"/>
</dbReference>
<dbReference type="SMART" id="SM00388">
    <property type="entry name" value="HisKA"/>
    <property type="match status" value="1"/>
</dbReference>
<dbReference type="Pfam" id="PF00672">
    <property type="entry name" value="HAMP"/>
    <property type="match status" value="1"/>
</dbReference>
<dbReference type="PRINTS" id="PR00344">
    <property type="entry name" value="BCTRLSENSOR"/>
</dbReference>
<evidence type="ECO:0000256" key="9">
    <source>
        <dbReference type="ARBA" id="ARBA00023012"/>
    </source>
</evidence>
<dbReference type="FunFam" id="3.30.565.10:FF:000006">
    <property type="entry name" value="Sensor histidine kinase WalK"/>
    <property type="match status" value="1"/>
</dbReference>
<dbReference type="Gene3D" id="6.10.340.10">
    <property type="match status" value="1"/>
</dbReference>
<evidence type="ECO:0000256" key="7">
    <source>
        <dbReference type="ARBA" id="ARBA00022777"/>
    </source>
</evidence>
<evidence type="ECO:0000313" key="14">
    <source>
        <dbReference type="Proteomes" id="UP000320481"/>
    </source>
</evidence>
<evidence type="ECO:0000256" key="10">
    <source>
        <dbReference type="SAM" id="MobiDB-lite"/>
    </source>
</evidence>
<keyword evidence="8" id="KW-1133">Transmembrane helix</keyword>
<dbReference type="AlphaFoldDB" id="A0A5C6IR22"/>
<sequence>MRFGTRRGSRRPAARRRIPLRKRLLVRLLSVSALIAVCSVAATAWLAVTTTTSALKEEQGQDLAADNSILAELSGYAATHPDWSGVHHTVRELAKRTGRRIALTTPDRALLADSAPRGTPLPPRPAAGVDPLRTDTYSETGAQLSGIDPRAVGPYLLPAKERAALDALAGRNKDCYARYGIRTTVAHTPSGRPGLTATDGTDPAGYGLAVCADGGLSIPTPTERRALDTLSGLARPCLRQAGLAVGDGPLFPLYEPNAEDHFGGGPLLVKLAAARGGTARAARSCVLTARRTQLEPYVAPGAELFLGIGDRNPSRFDMSPANKAKVVSAAGLVLAVTVAVTAAVAVRLVRPLRALTEAAQAPPERHVRVPVTTRDETGILAEAFNALTERRERLEAQRKAMVSDIAHELRSPLTNIRGWLEVMRDGVVEPDPGLLDSLHEEAVVLQRIIDDLQDLAAADAGTLRLHREPLPAAELLAQVAAAHRVAADAARVTLATEADPAVWLDADPVRMRQVLGNLVSNALRHTPAAGTVTLTARRDGPDAVLTVADTGSGIAPEELPQVFERFWRAEKSRSRRTGGSGLGLSIVRQLVAAHGGTAEAASEPGAGSVFTLRLPAGEAPGEEP</sequence>
<dbReference type="InterPro" id="IPR050736">
    <property type="entry name" value="Sensor_HK_Regulatory"/>
</dbReference>
<evidence type="ECO:0000256" key="1">
    <source>
        <dbReference type="ARBA" id="ARBA00000085"/>
    </source>
</evidence>
<dbReference type="SUPFAM" id="SSF47384">
    <property type="entry name" value="Homodimeric domain of signal transducing histidine kinase"/>
    <property type="match status" value="1"/>
</dbReference>
<evidence type="ECO:0000256" key="3">
    <source>
        <dbReference type="ARBA" id="ARBA00012438"/>
    </source>
</evidence>
<comment type="catalytic activity">
    <reaction evidence="1">
        <text>ATP + protein L-histidine = ADP + protein N-phospho-L-histidine.</text>
        <dbReference type="EC" id="2.7.13.3"/>
    </reaction>
</comment>
<dbReference type="CDD" id="cd00075">
    <property type="entry name" value="HATPase"/>
    <property type="match status" value="1"/>
</dbReference>
<keyword evidence="14" id="KW-1185">Reference proteome</keyword>